<dbReference type="PANTHER" id="PTHR48081:SF8">
    <property type="entry name" value="ALPHA_BETA HYDROLASE FOLD-3 DOMAIN-CONTAINING PROTEIN-RELATED"/>
    <property type="match status" value="1"/>
</dbReference>
<dbReference type="InterPro" id="IPR013094">
    <property type="entry name" value="AB_hydrolase_3"/>
</dbReference>
<feature type="domain" description="Alpha/beta hydrolase fold-3" evidence="2">
    <location>
        <begin position="86"/>
        <end position="290"/>
    </location>
</feature>
<reference evidence="3" key="2">
    <citation type="submission" date="2020-09" db="EMBL/GenBank/DDBJ databases">
        <authorList>
            <person name="Sun Q."/>
            <person name="Zhou Y."/>
        </authorList>
    </citation>
    <scope>NUCLEOTIDE SEQUENCE</scope>
    <source>
        <strain evidence="3">CGMCC 4.3508</strain>
    </source>
</reference>
<evidence type="ECO:0000313" key="4">
    <source>
        <dbReference type="Proteomes" id="UP000638263"/>
    </source>
</evidence>
<dbReference type="AlphaFoldDB" id="A0A917VZ73"/>
<sequence>MPLQLDHDIAAALAAGAEAAADVALPERDDPLALREITNQTLTTLLANLPSAPEVDAAAFEAISADGTTVPMRWYTRGTDKPGAAIVFVHGGGMICGSVDVYEPLIRHYVHLTGVPFLAVDYRLAPEFPGTAPAEDAFAAISWLFDNADKLGVDAARIALMGDSGGGGVGAGAAILARDNGIDLARQILIYPMLDDRNTTPDPALAPTATWTYDNNYTGWHALLGDDIGSPSVSPVAAPARLDDFTGLAPAYIEVGELDIFRDEALDYARRLLSAGVSCELHLLPGAPHAHDLIGMPFPIGRRSLDEKIRAITTV</sequence>
<protein>
    <submittedName>
        <fullName evidence="3">Alpha/beta hydrolase</fullName>
    </submittedName>
</protein>
<dbReference type="Gene3D" id="3.40.50.1820">
    <property type="entry name" value="alpha/beta hydrolase"/>
    <property type="match status" value="1"/>
</dbReference>
<dbReference type="PANTHER" id="PTHR48081">
    <property type="entry name" value="AB HYDROLASE SUPERFAMILY PROTEIN C4A8.06C"/>
    <property type="match status" value="1"/>
</dbReference>
<dbReference type="RefSeq" id="WP_063000753.1">
    <property type="nucleotide sequence ID" value="NZ_BMMH01000029.1"/>
</dbReference>
<evidence type="ECO:0000259" key="2">
    <source>
        <dbReference type="Pfam" id="PF07859"/>
    </source>
</evidence>
<keyword evidence="4" id="KW-1185">Reference proteome</keyword>
<evidence type="ECO:0000256" key="1">
    <source>
        <dbReference type="ARBA" id="ARBA00022801"/>
    </source>
</evidence>
<dbReference type="InterPro" id="IPR050300">
    <property type="entry name" value="GDXG_lipolytic_enzyme"/>
</dbReference>
<dbReference type="SUPFAM" id="SSF53474">
    <property type="entry name" value="alpha/beta-Hydrolases"/>
    <property type="match status" value="1"/>
</dbReference>
<accession>A0A917VZ73</accession>
<evidence type="ECO:0000313" key="3">
    <source>
        <dbReference type="EMBL" id="GGL41972.1"/>
    </source>
</evidence>
<dbReference type="EMBL" id="BMMH01000029">
    <property type="protein sequence ID" value="GGL41972.1"/>
    <property type="molecule type" value="Genomic_DNA"/>
</dbReference>
<dbReference type="Proteomes" id="UP000638263">
    <property type="component" value="Unassembled WGS sequence"/>
</dbReference>
<keyword evidence="1 3" id="KW-0378">Hydrolase</keyword>
<dbReference type="Pfam" id="PF07859">
    <property type="entry name" value="Abhydrolase_3"/>
    <property type="match status" value="1"/>
</dbReference>
<comment type="caution">
    <text evidence="3">The sequence shown here is derived from an EMBL/GenBank/DDBJ whole genome shotgun (WGS) entry which is preliminary data.</text>
</comment>
<organism evidence="3 4">
    <name type="scientific">Nocardia jinanensis</name>
    <dbReference type="NCBI Taxonomy" id="382504"/>
    <lineage>
        <taxon>Bacteria</taxon>
        <taxon>Bacillati</taxon>
        <taxon>Actinomycetota</taxon>
        <taxon>Actinomycetes</taxon>
        <taxon>Mycobacteriales</taxon>
        <taxon>Nocardiaceae</taxon>
        <taxon>Nocardia</taxon>
    </lineage>
</organism>
<gene>
    <name evidence="3" type="ORF">GCM10011588_65900</name>
</gene>
<proteinExistence type="predicted"/>
<name>A0A917VZ73_9NOCA</name>
<reference evidence="3" key="1">
    <citation type="journal article" date="2014" name="Int. J. Syst. Evol. Microbiol.">
        <title>Complete genome sequence of Corynebacterium casei LMG S-19264T (=DSM 44701T), isolated from a smear-ripened cheese.</title>
        <authorList>
            <consortium name="US DOE Joint Genome Institute (JGI-PGF)"/>
            <person name="Walter F."/>
            <person name="Albersmeier A."/>
            <person name="Kalinowski J."/>
            <person name="Ruckert C."/>
        </authorList>
    </citation>
    <scope>NUCLEOTIDE SEQUENCE</scope>
    <source>
        <strain evidence="3">CGMCC 4.3508</strain>
    </source>
</reference>
<dbReference type="GO" id="GO:0016787">
    <property type="term" value="F:hydrolase activity"/>
    <property type="evidence" value="ECO:0007669"/>
    <property type="project" value="UniProtKB-KW"/>
</dbReference>
<dbReference type="InterPro" id="IPR029058">
    <property type="entry name" value="AB_hydrolase_fold"/>
</dbReference>